<protein>
    <submittedName>
        <fullName evidence="2">Uncharacterized protein</fullName>
    </submittedName>
</protein>
<keyword evidence="3" id="KW-1185">Reference proteome</keyword>
<feature type="region of interest" description="Disordered" evidence="1">
    <location>
        <begin position="96"/>
        <end position="167"/>
    </location>
</feature>
<evidence type="ECO:0000313" key="2">
    <source>
        <dbReference type="EMBL" id="RSM17165.1"/>
    </source>
</evidence>
<dbReference type="EMBL" id="NIZV01000037">
    <property type="protein sequence ID" value="RSM17165.1"/>
    <property type="molecule type" value="Genomic_DNA"/>
</dbReference>
<reference evidence="2 3" key="1">
    <citation type="submission" date="2017-06" db="EMBL/GenBank/DDBJ databases">
        <title>Cmopartive genomic analysis of Ambrosia Fusariam Clade fungi.</title>
        <authorList>
            <person name="Stajich J.E."/>
            <person name="Carrillo J."/>
            <person name="Kijimoto T."/>
            <person name="Eskalen A."/>
            <person name="O'Donnell K."/>
            <person name="Kasson M."/>
        </authorList>
    </citation>
    <scope>NUCLEOTIDE SEQUENCE [LARGE SCALE GENOMIC DNA]</scope>
    <source>
        <strain evidence="2 3">NRRL 20438</strain>
    </source>
</reference>
<dbReference type="AlphaFoldDB" id="A0A428USA4"/>
<evidence type="ECO:0000256" key="1">
    <source>
        <dbReference type="SAM" id="MobiDB-lite"/>
    </source>
</evidence>
<name>A0A428USA4_9HYPO</name>
<feature type="region of interest" description="Disordered" evidence="1">
    <location>
        <begin position="32"/>
        <end position="58"/>
    </location>
</feature>
<dbReference type="Proteomes" id="UP000288429">
    <property type="component" value="Unassembled WGS sequence"/>
</dbReference>
<comment type="caution">
    <text evidence="2">The sequence shown here is derived from an EMBL/GenBank/DDBJ whole genome shotgun (WGS) entry which is preliminary data.</text>
</comment>
<sequence length="316" mass="35177">MIQTELTLACNCESCSRRTYHTRSVSRSCANVTQPGDHITQGEEVPRPQVPTPESEIQDPILNSHEDGYHLVSNLFDSVTSFWSLIIRDEALPLSQCQDEERQERPPSPPDTVTNDTTSREGCFGSLENDPECGEVNELPLDAALSDEEEPEARDCTPGPGDSTNQTTFNLETLLLGEELKRLRVWKATFSNDELNRLPFIEHEVAQGILKCLTSVANTLIKGYSEWQASSESQDLEPEKDFLEGLVKQVEERMSEANVDDESMTDIVEFSTQGSACTAEVETPLKALKFDIDRLQMLSHTLRLGLSNGIIFTGHG</sequence>
<gene>
    <name evidence="2" type="ORF">CDV31_004058</name>
</gene>
<accession>A0A428USA4</accession>
<proteinExistence type="predicted"/>
<organism evidence="2 3">
    <name type="scientific">Fusarium ambrosium</name>
    <dbReference type="NCBI Taxonomy" id="131363"/>
    <lineage>
        <taxon>Eukaryota</taxon>
        <taxon>Fungi</taxon>
        <taxon>Dikarya</taxon>
        <taxon>Ascomycota</taxon>
        <taxon>Pezizomycotina</taxon>
        <taxon>Sordariomycetes</taxon>
        <taxon>Hypocreomycetidae</taxon>
        <taxon>Hypocreales</taxon>
        <taxon>Nectriaceae</taxon>
        <taxon>Fusarium</taxon>
        <taxon>Fusarium solani species complex</taxon>
    </lineage>
</organism>
<evidence type="ECO:0000313" key="3">
    <source>
        <dbReference type="Proteomes" id="UP000288429"/>
    </source>
</evidence>